<dbReference type="Proteomes" id="UP001165160">
    <property type="component" value="Unassembled WGS sequence"/>
</dbReference>
<sequence>MDVLVTLEYLGTLEGQLEGMNDEEPMKAWIISTLQSLIPKFLPLSTEPLYALPLTSTLIDLSSSLKFPTSLLNNLSQTFKAQKSKENHILKASILLVELRLNVDPGFEAEDYEVELFGKGDKTGEISNLIDDVIKRNQGNVKFSRFL</sequence>
<comment type="caution">
    <text evidence="1">The sequence shown here is derived from an EMBL/GenBank/DDBJ whole genome shotgun (WGS) entry which is preliminary data.</text>
</comment>
<gene>
    <name evidence="1" type="ORF">TrVE_jg11488</name>
</gene>
<dbReference type="EMBL" id="BRXX01000273">
    <property type="protein sequence ID" value="GMI01978.1"/>
    <property type="molecule type" value="Genomic_DNA"/>
</dbReference>
<organism evidence="1 2">
    <name type="scientific">Triparma verrucosa</name>
    <dbReference type="NCBI Taxonomy" id="1606542"/>
    <lineage>
        <taxon>Eukaryota</taxon>
        <taxon>Sar</taxon>
        <taxon>Stramenopiles</taxon>
        <taxon>Ochrophyta</taxon>
        <taxon>Bolidophyceae</taxon>
        <taxon>Parmales</taxon>
        <taxon>Triparmaceae</taxon>
        <taxon>Triparma</taxon>
    </lineage>
</organism>
<evidence type="ECO:0000313" key="2">
    <source>
        <dbReference type="Proteomes" id="UP001165160"/>
    </source>
</evidence>
<reference evidence="2" key="1">
    <citation type="journal article" date="2023" name="Commun. Biol.">
        <title>Genome analysis of Parmales, the sister group of diatoms, reveals the evolutionary specialization of diatoms from phago-mixotrophs to photoautotrophs.</title>
        <authorList>
            <person name="Ban H."/>
            <person name="Sato S."/>
            <person name="Yoshikawa S."/>
            <person name="Yamada K."/>
            <person name="Nakamura Y."/>
            <person name="Ichinomiya M."/>
            <person name="Sato N."/>
            <person name="Blanc-Mathieu R."/>
            <person name="Endo H."/>
            <person name="Kuwata A."/>
            <person name="Ogata H."/>
        </authorList>
    </citation>
    <scope>NUCLEOTIDE SEQUENCE [LARGE SCALE GENOMIC DNA]</scope>
    <source>
        <strain evidence="2">NIES 3699</strain>
    </source>
</reference>
<keyword evidence="2" id="KW-1185">Reference proteome</keyword>
<proteinExistence type="predicted"/>
<evidence type="ECO:0000313" key="1">
    <source>
        <dbReference type="EMBL" id="GMI01978.1"/>
    </source>
</evidence>
<name>A0A9W7CA22_9STRA</name>
<protein>
    <submittedName>
        <fullName evidence="1">Uncharacterized protein</fullName>
    </submittedName>
</protein>
<accession>A0A9W7CA22</accession>
<dbReference type="AlphaFoldDB" id="A0A9W7CA22"/>